<feature type="transmembrane region" description="Helical" evidence="8">
    <location>
        <begin position="619"/>
        <end position="640"/>
    </location>
</feature>
<dbReference type="FunFam" id="1.20.1640.10:FF:000013">
    <property type="entry name" value="PaTched Related family"/>
    <property type="match status" value="1"/>
</dbReference>
<sequence length="706" mass="79378">MDEEFENLVARAIEAREAPGPFLDIYYFHSDTFDQELANENRRITPMFSITFSVLIIFSILCTFNIKWICLPSGIISDSPLTLPVIDWVLSKPLMGVVGVVSALLAIISSTGLLLFLGVTFVDMCTVMPFLSLTIGIDDSFLMLAAWHETPRNLKVHERIGSSMRHAAVSISITTLTDALAFLIGAIAPLPALPLIEYSIQVKYFCFYSCAAIIFIFLYCLTMFVACLALQGRLEERSANSLLMSPVKDLARLEKLSLTDLALHMGSIQDEQTDYAPTVDDEGFKKSKDNRMWYQRFFEDYYAPFIANGWTVTLALLLFVTYATAAIIGSQRVIVGFDLINIVLTDSRPRHFLEIRKQYFPEDITRMDVAVMKPPRMAIANEREPFLRLLERIERSPCSAGRNSTEFWYFAFEKYMGELGFVDAWKGIVDDEEAFSENLRGFLMASDKYSYDVLRFPNGTPKAFRFATRLRNVPTDELIDRCAQWMRRFCDDHPHYALSTYTPLWNLADQFEIMWPQTLQDLYISIAVMICVALLFIPQPLCAPLIGVSIASVALGVLGIMPFLGVNLDATSMITIAMSVGFSVDFAAHVSYAFMTQKISDGDPESAPFSRLQSTLGTVGWPITQASMSVLLGISSLSFVDSYVVQTCFKTVLLVITFGTVHALLFLPLVLMFSHKAYLYLAGISKRRRSLANKIRPQKQLESGSQ</sequence>
<dbReference type="OMA" id="TYPIYRS"/>
<evidence type="ECO:0000256" key="5">
    <source>
        <dbReference type="ARBA" id="ARBA00022989"/>
    </source>
</evidence>
<evidence type="ECO:0000313" key="11">
    <source>
        <dbReference type="WBParaSite" id="HCON_00029840-00001"/>
    </source>
</evidence>
<feature type="transmembrane region" description="Helical" evidence="8">
    <location>
        <begin position="652"/>
        <end position="673"/>
    </location>
</feature>
<feature type="domain" description="SSD" evidence="9">
    <location>
        <begin position="86"/>
        <end position="230"/>
    </location>
</feature>
<dbReference type="InterPro" id="IPR000731">
    <property type="entry name" value="SSD"/>
</dbReference>
<feature type="transmembrane region" description="Helical" evidence="8">
    <location>
        <begin position="167"/>
        <end position="193"/>
    </location>
</feature>
<dbReference type="InterPro" id="IPR051697">
    <property type="entry name" value="Patched_domain-protein"/>
</dbReference>
<dbReference type="PANTHER" id="PTHR10796:SF124">
    <property type="entry name" value="SSD DOMAIN-CONTAINING PROTEIN"/>
    <property type="match status" value="1"/>
</dbReference>
<keyword evidence="5 8" id="KW-1133">Transmembrane helix</keyword>
<feature type="transmembrane region" description="Helical" evidence="8">
    <location>
        <begin position="126"/>
        <end position="147"/>
    </location>
</feature>
<dbReference type="InterPro" id="IPR003392">
    <property type="entry name" value="PTHD_SSD"/>
</dbReference>
<evidence type="ECO:0000256" key="1">
    <source>
        <dbReference type="ARBA" id="ARBA00004651"/>
    </source>
</evidence>
<name>A0A7I4Y0R1_HAECO</name>
<reference evidence="11" key="1">
    <citation type="submission" date="2020-12" db="UniProtKB">
        <authorList>
            <consortium name="WormBaseParasite"/>
        </authorList>
    </citation>
    <scope>IDENTIFICATION</scope>
    <source>
        <strain evidence="11">MHco3</strain>
    </source>
</reference>
<dbReference type="Gene3D" id="1.20.1640.10">
    <property type="entry name" value="Multidrug efflux transporter AcrB transmembrane domain"/>
    <property type="match status" value="2"/>
</dbReference>
<evidence type="ECO:0000259" key="9">
    <source>
        <dbReference type="PROSITE" id="PS50156"/>
    </source>
</evidence>
<dbReference type="Pfam" id="PF02460">
    <property type="entry name" value="Patched"/>
    <property type="match status" value="1"/>
</dbReference>
<dbReference type="WBParaSite" id="HCON_00029840-00001">
    <property type="protein sequence ID" value="HCON_00029840-00001"/>
    <property type="gene ID" value="HCON_00029840"/>
</dbReference>
<keyword evidence="6 8" id="KW-0472">Membrane</keyword>
<dbReference type="SUPFAM" id="SSF82866">
    <property type="entry name" value="Multidrug efflux transporter AcrB transmembrane domain"/>
    <property type="match status" value="2"/>
</dbReference>
<evidence type="ECO:0000256" key="8">
    <source>
        <dbReference type="SAM" id="Phobius"/>
    </source>
</evidence>
<feature type="transmembrane region" description="Helical" evidence="8">
    <location>
        <begin position="573"/>
        <end position="595"/>
    </location>
</feature>
<organism evidence="10 11">
    <name type="scientific">Haemonchus contortus</name>
    <name type="common">Barber pole worm</name>
    <dbReference type="NCBI Taxonomy" id="6289"/>
    <lineage>
        <taxon>Eukaryota</taxon>
        <taxon>Metazoa</taxon>
        <taxon>Ecdysozoa</taxon>
        <taxon>Nematoda</taxon>
        <taxon>Chromadorea</taxon>
        <taxon>Rhabditida</taxon>
        <taxon>Rhabditina</taxon>
        <taxon>Rhabditomorpha</taxon>
        <taxon>Strongyloidea</taxon>
        <taxon>Trichostrongylidae</taxon>
        <taxon>Haemonchus</taxon>
    </lineage>
</organism>
<comment type="similarity">
    <text evidence="2">Belongs to the patched family.</text>
</comment>
<proteinExistence type="inferred from homology"/>
<protein>
    <submittedName>
        <fullName evidence="11">SSD domain-containing protein</fullName>
    </submittedName>
</protein>
<dbReference type="PROSITE" id="PS50156">
    <property type="entry name" value="SSD"/>
    <property type="match status" value="1"/>
</dbReference>
<dbReference type="AlphaFoldDB" id="A0A7I4Y0R1"/>
<keyword evidence="4 8" id="KW-0812">Transmembrane</keyword>
<feature type="transmembrane region" description="Helical" evidence="8">
    <location>
        <begin position="522"/>
        <end position="539"/>
    </location>
</feature>
<dbReference type="GO" id="GO:0018996">
    <property type="term" value="P:molting cycle, collagen and cuticulin-based cuticle"/>
    <property type="evidence" value="ECO:0007669"/>
    <property type="project" value="TreeGrafter"/>
</dbReference>
<dbReference type="Proteomes" id="UP000025227">
    <property type="component" value="Unplaced"/>
</dbReference>
<feature type="transmembrane region" description="Helical" evidence="8">
    <location>
        <begin position="301"/>
        <end position="322"/>
    </location>
</feature>
<evidence type="ECO:0000256" key="4">
    <source>
        <dbReference type="ARBA" id="ARBA00022692"/>
    </source>
</evidence>
<keyword evidence="3" id="KW-1003">Cell membrane</keyword>
<feature type="transmembrane region" description="Helical" evidence="8">
    <location>
        <begin position="96"/>
        <end position="119"/>
    </location>
</feature>
<dbReference type="GO" id="GO:0006897">
    <property type="term" value="P:endocytosis"/>
    <property type="evidence" value="ECO:0007669"/>
    <property type="project" value="TreeGrafter"/>
</dbReference>
<evidence type="ECO:0000256" key="7">
    <source>
        <dbReference type="ARBA" id="ARBA00023180"/>
    </source>
</evidence>
<evidence type="ECO:0000256" key="2">
    <source>
        <dbReference type="ARBA" id="ARBA00005585"/>
    </source>
</evidence>
<dbReference type="GO" id="GO:0030659">
    <property type="term" value="C:cytoplasmic vesicle membrane"/>
    <property type="evidence" value="ECO:0007669"/>
    <property type="project" value="TreeGrafter"/>
</dbReference>
<feature type="transmembrane region" description="Helical" evidence="8">
    <location>
        <begin position="205"/>
        <end position="231"/>
    </location>
</feature>
<accession>A0A7I4Y0R1</accession>
<keyword evidence="10" id="KW-1185">Reference proteome</keyword>
<evidence type="ECO:0000256" key="6">
    <source>
        <dbReference type="ARBA" id="ARBA00023136"/>
    </source>
</evidence>
<dbReference type="GO" id="GO:0005886">
    <property type="term" value="C:plasma membrane"/>
    <property type="evidence" value="ECO:0007669"/>
    <property type="project" value="UniProtKB-SubCell"/>
</dbReference>
<evidence type="ECO:0000313" key="10">
    <source>
        <dbReference type="Proteomes" id="UP000025227"/>
    </source>
</evidence>
<dbReference type="OrthoDB" id="5819432at2759"/>
<comment type="subcellular location">
    <subcellularLocation>
        <location evidence="1">Cell membrane</location>
        <topology evidence="1">Multi-pass membrane protein</topology>
    </subcellularLocation>
</comment>
<dbReference type="PANTHER" id="PTHR10796">
    <property type="entry name" value="PATCHED-RELATED"/>
    <property type="match status" value="1"/>
</dbReference>
<feature type="transmembrane region" description="Helical" evidence="8">
    <location>
        <begin position="545"/>
        <end position="566"/>
    </location>
</feature>
<feature type="transmembrane region" description="Helical" evidence="8">
    <location>
        <begin position="52"/>
        <end position="76"/>
    </location>
</feature>
<keyword evidence="7" id="KW-0325">Glycoprotein</keyword>
<evidence type="ECO:0000256" key="3">
    <source>
        <dbReference type="ARBA" id="ARBA00022475"/>
    </source>
</evidence>